<reference evidence="9 10" key="1">
    <citation type="submission" date="2023-07" db="EMBL/GenBank/DDBJ databases">
        <title>The novel representative of Negativicutes class, Anaeroselena agilis gen. nov. sp. nov.</title>
        <authorList>
            <person name="Prokofeva M.I."/>
            <person name="Elcheninov A.G."/>
            <person name="Klyukina A."/>
            <person name="Kublanov I.V."/>
            <person name="Frolov E.N."/>
            <person name="Podosokorskaya O.A."/>
        </authorList>
    </citation>
    <scope>NUCLEOTIDE SEQUENCE [LARGE SCALE GENOMIC DNA]</scope>
    <source>
        <strain evidence="9 10">4137-cl</strain>
    </source>
</reference>
<dbReference type="PROSITE" id="PS50283">
    <property type="entry name" value="NA_SOLUT_SYMP_3"/>
    <property type="match status" value="1"/>
</dbReference>
<evidence type="ECO:0000256" key="8">
    <source>
        <dbReference type="SAM" id="Phobius"/>
    </source>
</evidence>
<dbReference type="RefSeq" id="WP_413780831.1">
    <property type="nucleotide sequence ID" value="NZ_JAUOZS010000001.1"/>
</dbReference>
<keyword evidence="3" id="KW-0813">Transport</keyword>
<evidence type="ECO:0000313" key="9">
    <source>
        <dbReference type="EMBL" id="MDT8902348.1"/>
    </source>
</evidence>
<evidence type="ECO:0000313" key="10">
    <source>
        <dbReference type="Proteomes" id="UP001254848"/>
    </source>
</evidence>
<organism evidence="9 10">
    <name type="scientific">Anaeroselena agilis</name>
    <dbReference type="NCBI Taxonomy" id="3063788"/>
    <lineage>
        <taxon>Bacteria</taxon>
        <taxon>Bacillati</taxon>
        <taxon>Bacillota</taxon>
        <taxon>Negativicutes</taxon>
        <taxon>Acetonemataceae</taxon>
        <taxon>Anaeroselena</taxon>
    </lineage>
</organism>
<feature type="transmembrane region" description="Helical" evidence="8">
    <location>
        <begin position="76"/>
        <end position="93"/>
    </location>
</feature>
<evidence type="ECO:0000256" key="6">
    <source>
        <dbReference type="ARBA" id="ARBA00023136"/>
    </source>
</evidence>
<feature type="transmembrane region" description="Helical" evidence="8">
    <location>
        <begin position="307"/>
        <end position="336"/>
    </location>
</feature>
<keyword evidence="6 8" id="KW-0472">Membrane</keyword>
<evidence type="ECO:0000256" key="2">
    <source>
        <dbReference type="ARBA" id="ARBA00006434"/>
    </source>
</evidence>
<dbReference type="EMBL" id="JAUOZS010000001">
    <property type="protein sequence ID" value="MDT8902348.1"/>
    <property type="molecule type" value="Genomic_DNA"/>
</dbReference>
<dbReference type="PANTHER" id="PTHR48086:SF7">
    <property type="entry name" value="SODIUM-SOLUTE SYMPORTER-RELATED"/>
    <property type="match status" value="1"/>
</dbReference>
<proteinExistence type="inferred from homology"/>
<protein>
    <submittedName>
        <fullName evidence="9">Sodium:solute symporter family protein</fullName>
    </submittedName>
</protein>
<dbReference type="PANTHER" id="PTHR48086">
    <property type="entry name" value="SODIUM/PROLINE SYMPORTER-RELATED"/>
    <property type="match status" value="1"/>
</dbReference>
<feature type="transmembrane region" description="Helical" evidence="8">
    <location>
        <begin position="412"/>
        <end position="432"/>
    </location>
</feature>
<dbReference type="Proteomes" id="UP001254848">
    <property type="component" value="Unassembled WGS sequence"/>
</dbReference>
<evidence type="ECO:0000256" key="5">
    <source>
        <dbReference type="ARBA" id="ARBA00022989"/>
    </source>
</evidence>
<evidence type="ECO:0000256" key="3">
    <source>
        <dbReference type="ARBA" id="ARBA00022448"/>
    </source>
</evidence>
<feature type="transmembrane region" description="Helical" evidence="8">
    <location>
        <begin position="438"/>
        <end position="456"/>
    </location>
</feature>
<feature type="transmembrane region" description="Helical" evidence="8">
    <location>
        <begin position="181"/>
        <end position="201"/>
    </location>
</feature>
<keyword evidence="5 8" id="KW-1133">Transmembrane helix</keyword>
<comment type="subcellular location">
    <subcellularLocation>
        <location evidence="1">Membrane</location>
        <topology evidence="1">Multi-pass membrane protein</topology>
    </subcellularLocation>
</comment>
<gene>
    <name evidence="9" type="ORF">Q4T40_13925</name>
</gene>
<evidence type="ECO:0000256" key="7">
    <source>
        <dbReference type="RuleBase" id="RU362091"/>
    </source>
</evidence>
<evidence type="ECO:0000256" key="4">
    <source>
        <dbReference type="ARBA" id="ARBA00022692"/>
    </source>
</evidence>
<dbReference type="InterPro" id="IPR038377">
    <property type="entry name" value="Na/Glc_symporter_sf"/>
</dbReference>
<keyword evidence="4 8" id="KW-0812">Transmembrane</keyword>
<dbReference type="InterPro" id="IPR050277">
    <property type="entry name" value="Sodium:Solute_Symporter"/>
</dbReference>
<name>A0ABU3NZX6_9FIRM</name>
<evidence type="ECO:0000256" key="1">
    <source>
        <dbReference type="ARBA" id="ARBA00004141"/>
    </source>
</evidence>
<dbReference type="CDD" id="cd10322">
    <property type="entry name" value="SLC5sbd"/>
    <property type="match status" value="1"/>
</dbReference>
<feature type="transmembrane region" description="Helical" evidence="8">
    <location>
        <begin position="262"/>
        <end position="287"/>
    </location>
</feature>
<dbReference type="InterPro" id="IPR001734">
    <property type="entry name" value="Na/solute_symporter"/>
</dbReference>
<feature type="transmembrane region" description="Helical" evidence="8">
    <location>
        <begin position="221"/>
        <end position="241"/>
    </location>
</feature>
<comment type="similarity">
    <text evidence="2 7">Belongs to the sodium:solute symporter (SSF) (TC 2.A.21) family.</text>
</comment>
<feature type="transmembrane region" description="Helical" evidence="8">
    <location>
        <begin position="125"/>
        <end position="147"/>
    </location>
</feature>
<feature type="transmembrane region" description="Helical" evidence="8">
    <location>
        <begin position="383"/>
        <end position="403"/>
    </location>
</feature>
<dbReference type="Pfam" id="PF00474">
    <property type="entry name" value="SSF"/>
    <property type="match status" value="1"/>
</dbReference>
<feature type="transmembrane region" description="Helical" evidence="8">
    <location>
        <begin position="356"/>
        <end position="377"/>
    </location>
</feature>
<sequence>MNIALVIVIAYIVVLYAVSWYSTKLSKGGGYLGYLLAGRGFGPGIVATMIAGLAVGGASTIGVAEGAYKQGLAAGWYNAAWAAGAVAAGFLVAEKFRQFETTSVPEILERHFDTSGRVIGVFGQIVIQMVITSLQYVAGGAILAALMPGIFTFKAGMLVSAVVFIGITLVGGYWAAGLSNLINVMVIYVGIVAGALIVVSNAGGVAKVVASLPAGHPGFDLLAGLPLAMIVAWFVVMLTQTQSIQAVAQIAFAAKDGKRAKLGFILGGLIIFPAGFICAVFGIVAAAKFPGITPAMALPKTLLELNPWVAGLALSGLWAADVSTAVGLLLGSSTLVVNDIYKRFVNPDLPEQRQILISRLTVLIISALTFWMATYAVGIIKTLLIGLTLTTSYTVVLLGLLFFPGLCRKGSAFWTLLTGILFLALWQFVPAIRVVSHPIYLAWPVAVVTFLLVSFLDPRPAKVPGGATRASAG</sequence>
<comment type="caution">
    <text evidence="9">The sequence shown here is derived from an EMBL/GenBank/DDBJ whole genome shotgun (WGS) entry which is preliminary data.</text>
</comment>
<dbReference type="Gene3D" id="1.20.1730.10">
    <property type="entry name" value="Sodium/glucose cotransporter"/>
    <property type="match status" value="1"/>
</dbReference>
<accession>A0ABU3NZX6</accession>
<feature type="transmembrane region" description="Helical" evidence="8">
    <location>
        <begin position="6"/>
        <end position="23"/>
    </location>
</feature>
<keyword evidence="10" id="KW-1185">Reference proteome</keyword>
<feature type="transmembrane region" description="Helical" evidence="8">
    <location>
        <begin position="153"/>
        <end position="174"/>
    </location>
</feature>
<feature type="transmembrane region" description="Helical" evidence="8">
    <location>
        <begin position="44"/>
        <end position="64"/>
    </location>
</feature>